<gene>
    <name evidence="9" type="primary">LOC109464406</name>
</gene>
<keyword evidence="3 7" id="KW-0812">Transmembrane</keyword>
<organism evidence="8 9">
    <name type="scientific">Branchiostoma belcheri</name>
    <name type="common">Amphioxus</name>
    <dbReference type="NCBI Taxonomy" id="7741"/>
    <lineage>
        <taxon>Eukaryota</taxon>
        <taxon>Metazoa</taxon>
        <taxon>Chordata</taxon>
        <taxon>Cephalochordata</taxon>
        <taxon>Leptocardii</taxon>
        <taxon>Amphioxiformes</taxon>
        <taxon>Branchiostomatidae</taxon>
        <taxon>Branchiostoma</taxon>
    </lineage>
</organism>
<evidence type="ECO:0000313" key="9">
    <source>
        <dbReference type="RefSeq" id="XP_019616937.1"/>
    </source>
</evidence>
<dbReference type="PANTHER" id="PTHR23320:SF158">
    <property type="entry name" value="CREB-BINDING PROTEIN-LIKE ISOFORM X1"/>
    <property type="match status" value="1"/>
</dbReference>
<feature type="transmembrane region" description="Helical" evidence="7">
    <location>
        <begin position="93"/>
        <end position="114"/>
    </location>
</feature>
<evidence type="ECO:0000256" key="6">
    <source>
        <dbReference type="SAM" id="MobiDB-lite"/>
    </source>
</evidence>
<dbReference type="AlphaFoldDB" id="A0A6P4YDU7"/>
<evidence type="ECO:0000256" key="7">
    <source>
        <dbReference type="SAM" id="Phobius"/>
    </source>
</evidence>
<protein>
    <submittedName>
        <fullName evidence="9">Uncharacterized protein LOC109464406</fullName>
    </submittedName>
</protein>
<feature type="transmembrane region" description="Helical" evidence="7">
    <location>
        <begin position="61"/>
        <end position="81"/>
    </location>
</feature>
<evidence type="ECO:0000256" key="4">
    <source>
        <dbReference type="ARBA" id="ARBA00022989"/>
    </source>
</evidence>
<dbReference type="KEGG" id="bbel:109464406"/>
<sequence>MTTETIPAPTPVVLDGPTHPDGRYKKYPRKVIVATGLTQIVVGLLCIVLGISGIVVRALGYYVGIPIWTGAVFLVAGILGIRAGQQKTGCLIIGHMVMSIIAAVFTVIVLGSAASGLANEHYHSTIHDYMTGCYEQYDSNCKCYRILPEKQLECDRLVKGRLSIHGILVILAILEAIIAILAASLSCRAVCTCCTSQPQPTVVYQVAPNGHQVPGQVHFLPAGQPITMVTISPSQSVAATAPSQPMAVPTAPANQHGVMGASAPAVVGLSTGQQPSVVVYPMASGQGYIQPMAASAPTPVPATNVPLQPPDKKPTAPPAETDKKKVKKTKPDSQGSPSPERSPPPSYSEQPTDFTNAGYHEDDDAPLIS</sequence>
<name>A0A6P4YDU7_BRABE</name>
<dbReference type="InterPro" id="IPR007237">
    <property type="entry name" value="CD20-like"/>
</dbReference>
<dbReference type="GeneID" id="109464406"/>
<keyword evidence="8" id="KW-1185">Reference proteome</keyword>
<feature type="transmembrane region" description="Helical" evidence="7">
    <location>
        <begin position="162"/>
        <end position="182"/>
    </location>
</feature>
<feature type="region of interest" description="Disordered" evidence="6">
    <location>
        <begin position="294"/>
        <end position="369"/>
    </location>
</feature>
<keyword evidence="5 7" id="KW-0472">Membrane</keyword>
<evidence type="ECO:0000313" key="8">
    <source>
        <dbReference type="Proteomes" id="UP000515135"/>
    </source>
</evidence>
<dbReference type="Proteomes" id="UP000515135">
    <property type="component" value="Unplaced"/>
</dbReference>
<dbReference type="OrthoDB" id="10042560at2759"/>
<dbReference type="Pfam" id="PF04103">
    <property type="entry name" value="CD20"/>
    <property type="match status" value="1"/>
</dbReference>
<evidence type="ECO:0000256" key="1">
    <source>
        <dbReference type="ARBA" id="ARBA00004141"/>
    </source>
</evidence>
<evidence type="ECO:0000256" key="3">
    <source>
        <dbReference type="ARBA" id="ARBA00022692"/>
    </source>
</evidence>
<reference evidence="9" key="1">
    <citation type="submission" date="2025-08" db="UniProtKB">
        <authorList>
            <consortium name="RefSeq"/>
        </authorList>
    </citation>
    <scope>IDENTIFICATION</scope>
    <source>
        <tissue evidence="9">Gonad</tissue>
    </source>
</reference>
<evidence type="ECO:0000256" key="5">
    <source>
        <dbReference type="ARBA" id="ARBA00023136"/>
    </source>
</evidence>
<dbReference type="PANTHER" id="PTHR23320">
    <property type="entry name" value="MEMBRANE-SPANNING 4-DOMAINS SUBFAMILY A MS4A -RELATED"/>
    <property type="match status" value="1"/>
</dbReference>
<feature type="transmembrane region" description="Helical" evidence="7">
    <location>
        <begin position="31"/>
        <end position="55"/>
    </location>
</feature>
<comment type="similarity">
    <text evidence="2">Belongs to the MS4A family.</text>
</comment>
<dbReference type="GO" id="GO:0016020">
    <property type="term" value="C:membrane"/>
    <property type="evidence" value="ECO:0007669"/>
    <property type="project" value="UniProtKB-SubCell"/>
</dbReference>
<evidence type="ECO:0000256" key="2">
    <source>
        <dbReference type="ARBA" id="ARBA00009565"/>
    </source>
</evidence>
<proteinExistence type="inferred from homology"/>
<comment type="subcellular location">
    <subcellularLocation>
        <location evidence="1">Membrane</location>
        <topology evidence="1">Multi-pass membrane protein</topology>
    </subcellularLocation>
</comment>
<dbReference type="InterPro" id="IPR030417">
    <property type="entry name" value="MS4A"/>
</dbReference>
<keyword evidence="4 7" id="KW-1133">Transmembrane helix</keyword>
<accession>A0A6P4YDU7</accession>
<dbReference type="RefSeq" id="XP_019616937.1">
    <property type="nucleotide sequence ID" value="XM_019761378.1"/>
</dbReference>